<dbReference type="FunFam" id="1.10.340.70:FF:000001">
    <property type="entry name" value="Retrovirus-related Pol polyprotein from transposon gypsy-like Protein"/>
    <property type="match status" value="1"/>
</dbReference>
<dbReference type="SUPFAM" id="SSF56672">
    <property type="entry name" value="DNA/RNA polymerases"/>
    <property type="match status" value="1"/>
</dbReference>
<dbReference type="InterPro" id="IPR012337">
    <property type="entry name" value="RNaseH-like_sf"/>
</dbReference>
<keyword evidence="7" id="KW-0695">RNA-directed DNA polymerase</keyword>
<dbReference type="GO" id="GO:0003964">
    <property type="term" value="F:RNA-directed DNA polymerase activity"/>
    <property type="evidence" value="ECO:0007669"/>
    <property type="project" value="UniProtKB-KW"/>
</dbReference>
<gene>
    <name evidence="9" type="ORF">PLXY2_LOCUS8707</name>
</gene>
<dbReference type="PANTHER" id="PTHR37984">
    <property type="entry name" value="PROTEIN CBG26694"/>
    <property type="match status" value="1"/>
</dbReference>
<organism evidence="9 10">
    <name type="scientific">Plutella xylostella</name>
    <name type="common">Diamondback moth</name>
    <name type="synonym">Plutella maculipennis</name>
    <dbReference type="NCBI Taxonomy" id="51655"/>
    <lineage>
        <taxon>Eukaryota</taxon>
        <taxon>Metazoa</taxon>
        <taxon>Ecdysozoa</taxon>
        <taxon>Arthropoda</taxon>
        <taxon>Hexapoda</taxon>
        <taxon>Insecta</taxon>
        <taxon>Pterygota</taxon>
        <taxon>Neoptera</taxon>
        <taxon>Endopterygota</taxon>
        <taxon>Lepidoptera</taxon>
        <taxon>Glossata</taxon>
        <taxon>Ditrysia</taxon>
        <taxon>Yponomeutoidea</taxon>
        <taxon>Plutellidae</taxon>
        <taxon>Plutella</taxon>
    </lineage>
</organism>
<dbReference type="CDD" id="cd09274">
    <property type="entry name" value="RNase_HI_RT_Ty3"/>
    <property type="match status" value="1"/>
</dbReference>
<dbReference type="InterPro" id="IPR041373">
    <property type="entry name" value="RT_RNaseH"/>
</dbReference>
<evidence type="ECO:0000256" key="3">
    <source>
        <dbReference type="ARBA" id="ARBA00022695"/>
    </source>
</evidence>
<evidence type="ECO:0000256" key="5">
    <source>
        <dbReference type="ARBA" id="ARBA00022759"/>
    </source>
</evidence>
<feature type="domain" description="Integrase catalytic" evidence="8">
    <location>
        <begin position="306"/>
        <end position="465"/>
    </location>
</feature>
<protein>
    <recommendedName>
        <fullName evidence="1">RNA-directed DNA polymerase</fullName>
        <ecNumber evidence="1">2.7.7.49</ecNumber>
    </recommendedName>
</protein>
<reference evidence="9" key="1">
    <citation type="submission" date="2020-11" db="EMBL/GenBank/DDBJ databases">
        <authorList>
            <person name="Whiteford S."/>
        </authorList>
    </citation>
    <scope>NUCLEOTIDE SEQUENCE</scope>
</reference>
<evidence type="ECO:0000259" key="8">
    <source>
        <dbReference type="PROSITE" id="PS50994"/>
    </source>
</evidence>
<dbReference type="PANTHER" id="PTHR37984:SF5">
    <property type="entry name" value="PROTEIN NYNRIN-LIKE"/>
    <property type="match status" value="1"/>
</dbReference>
<dbReference type="Gene3D" id="3.30.420.10">
    <property type="entry name" value="Ribonuclease H-like superfamily/Ribonuclease H"/>
    <property type="match status" value="1"/>
</dbReference>
<evidence type="ECO:0000256" key="2">
    <source>
        <dbReference type="ARBA" id="ARBA00022679"/>
    </source>
</evidence>
<dbReference type="Pfam" id="PF00665">
    <property type="entry name" value="rve"/>
    <property type="match status" value="1"/>
</dbReference>
<dbReference type="Gene3D" id="3.10.20.370">
    <property type="match status" value="1"/>
</dbReference>
<keyword evidence="6" id="KW-0378">Hydrolase</keyword>
<comment type="caution">
    <text evidence="9">The sequence shown here is derived from an EMBL/GenBank/DDBJ whole genome shotgun (WGS) entry which is preliminary data.</text>
</comment>
<dbReference type="AlphaFoldDB" id="A0A8S4FJ49"/>
<dbReference type="SUPFAM" id="SSF53098">
    <property type="entry name" value="Ribonuclease H-like"/>
    <property type="match status" value="1"/>
</dbReference>
<evidence type="ECO:0000256" key="6">
    <source>
        <dbReference type="ARBA" id="ARBA00022801"/>
    </source>
</evidence>
<accession>A0A8S4FJ49</accession>
<evidence type="ECO:0000256" key="7">
    <source>
        <dbReference type="ARBA" id="ARBA00022918"/>
    </source>
</evidence>
<dbReference type="Gene3D" id="1.10.340.70">
    <property type="match status" value="1"/>
</dbReference>
<keyword evidence="5" id="KW-0255">Endonuclease</keyword>
<name>A0A8S4FJ49_PLUXY</name>
<dbReference type="GO" id="GO:0016787">
    <property type="term" value="F:hydrolase activity"/>
    <property type="evidence" value="ECO:0007669"/>
    <property type="project" value="UniProtKB-KW"/>
</dbReference>
<dbReference type="EMBL" id="CAJHNJ030000033">
    <property type="protein sequence ID" value="CAG9126845.1"/>
    <property type="molecule type" value="Genomic_DNA"/>
</dbReference>
<proteinExistence type="predicted"/>
<dbReference type="InterPro" id="IPR041588">
    <property type="entry name" value="Integrase_H2C2"/>
</dbReference>
<dbReference type="Proteomes" id="UP000653454">
    <property type="component" value="Unassembled WGS sequence"/>
</dbReference>
<evidence type="ECO:0000313" key="10">
    <source>
        <dbReference type="Proteomes" id="UP000653454"/>
    </source>
</evidence>
<dbReference type="FunFam" id="3.10.20.370:FF:000001">
    <property type="entry name" value="Retrovirus-related Pol polyprotein from transposon 17.6-like protein"/>
    <property type="match status" value="1"/>
</dbReference>
<dbReference type="EC" id="2.7.7.49" evidence="1"/>
<dbReference type="Pfam" id="PF17921">
    <property type="entry name" value="Integrase_H2C2"/>
    <property type="match status" value="1"/>
</dbReference>
<dbReference type="Pfam" id="PF17917">
    <property type="entry name" value="RT_RNaseH"/>
    <property type="match status" value="1"/>
</dbReference>
<dbReference type="InterPro" id="IPR036397">
    <property type="entry name" value="RNaseH_sf"/>
</dbReference>
<keyword evidence="10" id="KW-1185">Reference proteome</keyword>
<dbReference type="GO" id="GO:0003676">
    <property type="term" value="F:nucleic acid binding"/>
    <property type="evidence" value="ECO:0007669"/>
    <property type="project" value="InterPro"/>
</dbReference>
<dbReference type="GO" id="GO:0042575">
    <property type="term" value="C:DNA polymerase complex"/>
    <property type="evidence" value="ECO:0007669"/>
    <property type="project" value="UniProtKB-ARBA"/>
</dbReference>
<dbReference type="InterPro" id="IPR001584">
    <property type="entry name" value="Integrase_cat-core"/>
</dbReference>
<dbReference type="InterPro" id="IPR050951">
    <property type="entry name" value="Retrovirus_Pol_polyprotein"/>
</dbReference>
<dbReference type="GO" id="GO:0015074">
    <property type="term" value="P:DNA integration"/>
    <property type="evidence" value="ECO:0007669"/>
    <property type="project" value="InterPro"/>
</dbReference>
<dbReference type="InterPro" id="IPR043502">
    <property type="entry name" value="DNA/RNA_pol_sf"/>
</dbReference>
<dbReference type="GO" id="GO:0004519">
    <property type="term" value="F:endonuclease activity"/>
    <property type="evidence" value="ECO:0007669"/>
    <property type="project" value="UniProtKB-KW"/>
</dbReference>
<sequence length="478" mass="55088">MWEWTTVQQDSFDILKSKLVERPVLALYDPAAETELHTDASKIGIGGILLQRPMGSQDPFHPVAYYSRQTTPEERNFHSYELETLAVICALKKFRVYLLGKPFKVITDCSALRSTFEKRDLIPRIARWWIALQEFDCHIEYRPGTKMGHVDALSRNPTYDTDSTDHVRYPPVLVISDEDWLLTLQLGDPELCRIRDIFSSKLDPKGLAYVRDNYVLKDNKLFRCIDGDKENVRWVVPKGARWQLCKMNHDDIGHVGYEKTLERMKKSYWFSKMKRFIKKYVSACIDCAYAKKAANGREGLLHPIEKVAIPFHTLHIDHLGPFVKSKRGFTHTLNVVDSFTKFLFIKPVRSTSTKNVINALQDIFDIFRAPDRLISDRGSCFTAHAFRRFCLERSIKHVLNAVASPRANGQIERYNRTILDCLTAQNLRDNEKEWDNKIGKLQWGLNNTIQKTTGKTPAEIMFGTAMNSEVKPALNARS</sequence>
<keyword evidence="3" id="KW-0548">Nucleotidyltransferase</keyword>
<evidence type="ECO:0000256" key="4">
    <source>
        <dbReference type="ARBA" id="ARBA00022722"/>
    </source>
</evidence>
<evidence type="ECO:0000313" key="9">
    <source>
        <dbReference type="EMBL" id="CAG9126845.1"/>
    </source>
</evidence>
<keyword evidence="4" id="KW-0540">Nuclease</keyword>
<dbReference type="PROSITE" id="PS50994">
    <property type="entry name" value="INTEGRASE"/>
    <property type="match status" value="1"/>
</dbReference>
<evidence type="ECO:0000256" key="1">
    <source>
        <dbReference type="ARBA" id="ARBA00012493"/>
    </source>
</evidence>
<keyword evidence="2" id="KW-0808">Transferase</keyword>